<evidence type="ECO:0000256" key="3">
    <source>
        <dbReference type="ARBA" id="ARBA00005842"/>
    </source>
</evidence>
<feature type="site" description="Interaction with substrate tRNA" evidence="10">
    <location>
        <position position="127"/>
    </location>
</feature>
<evidence type="ECO:0000256" key="11">
    <source>
        <dbReference type="RuleBase" id="RU003783"/>
    </source>
</evidence>
<keyword evidence="5 10" id="KW-0819">tRNA processing</keyword>
<evidence type="ECO:0000256" key="13">
    <source>
        <dbReference type="RuleBase" id="RU003785"/>
    </source>
</evidence>
<keyword evidence="6 10" id="KW-0547">Nucleotide-binding</keyword>
<reference evidence="15" key="1">
    <citation type="submission" date="2016-02" db="EMBL/GenBank/DDBJ databases">
        <authorList>
            <person name="Dunlap C."/>
        </authorList>
    </citation>
    <scope>NUCLEOTIDE SEQUENCE [LARGE SCALE GENOMIC DNA]</scope>
    <source>
        <strain evidence="15">NRRL B-41092</strain>
    </source>
</reference>
<sequence length="314" mass="35375">MNNSKQSVVILVGPTAVGKTNVSIQLAKMLNAEIISGDSMQVYKGMDIGTAKITEQEMEGVPHHLIDILEPSDSFSTADYQKMVRAKISEIANRGKLPMIVGGTGLYIQSVLYDYTFTENSGDPVFRENMEKLAAEEGAGSLHAKLAAADPEAAAAIHENNTRRVIRALEILHTSGKTMSEHLKDQKREMLYNAILIGLTMDRQALYDRINERVDMMMEAGLLDEVKRLYDRNLRDSQAIQAIGYKELYEYLDGRVTLSEAVEQLKQNSRRYAKRQLTWFRNKMPVAWTDMTPPVNIELKKKEIFECIAGKLEV</sequence>
<protein>
    <recommendedName>
        <fullName evidence="10">tRNA dimethylallyltransferase</fullName>
        <ecNumber evidence="10">2.5.1.75</ecNumber>
    </recommendedName>
    <alternativeName>
        <fullName evidence="10">Dimethylallyl diphosphate:tRNA dimethylallyltransferase</fullName>
        <shortName evidence="10">DMAPP:tRNA dimethylallyltransferase</shortName>
        <shortName evidence="10">DMATase</shortName>
    </alternativeName>
    <alternativeName>
        <fullName evidence="10">Isopentenyl-diphosphate:tRNA isopentenyltransferase</fullName>
        <shortName evidence="10">IPP transferase</shortName>
        <shortName evidence="10">IPPT</shortName>
        <shortName evidence="10">IPTase</shortName>
    </alternativeName>
</protein>
<evidence type="ECO:0000256" key="9">
    <source>
        <dbReference type="ARBA" id="ARBA00049563"/>
    </source>
</evidence>
<keyword evidence="4 10" id="KW-0808">Transferase</keyword>
<evidence type="ECO:0000256" key="5">
    <source>
        <dbReference type="ARBA" id="ARBA00022694"/>
    </source>
</evidence>
<dbReference type="HAMAP" id="MF_00185">
    <property type="entry name" value="IPP_trans"/>
    <property type="match status" value="1"/>
</dbReference>
<dbReference type="SUPFAM" id="SSF52540">
    <property type="entry name" value="P-loop containing nucleoside triphosphate hydrolases"/>
    <property type="match status" value="2"/>
</dbReference>
<name>A0A150FAN3_9BACI</name>
<evidence type="ECO:0000313" key="14">
    <source>
        <dbReference type="EMBL" id="KXZ22276.1"/>
    </source>
</evidence>
<dbReference type="AlphaFoldDB" id="A0A150FAN3"/>
<dbReference type="Gene3D" id="1.10.20.140">
    <property type="match status" value="1"/>
</dbReference>
<comment type="caution">
    <text evidence="14">The sequence shown here is derived from an EMBL/GenBank/DDBJ whole genome shotgun (WGS) entry which is preliminary data.</text>
</comment>
<feature type="binding site" evidence="10">
    <location>
        <begin position="15"/>
        <end position="20"/>
    </location>
    <ligand>
        <name>substrate</name>
    </ligand>
</feature>
<comment type="similarity">
    <text evidence="3 10 13">Belongs to the IPP transferase family.</text>
</comment>
<evidence type="ECO:0000256" key="4">
    <source>
        <dbReference type="ARBA" id="ARBA00022679"/>
    </source>
</evidence>
<dbReference type="InterPro" id="IPR039657">
    <property type="entry name" value="Dimethylallyltransferase"/>
</dbReference>
<dbReference type="RefSeq" id="WP_061520622.1">
    <property type="nucleotide sequence ID" value="NZ_JARLZY010000019.1"/>
</dbReference>
<comment type="subunit">
    <text evidence="10">Monomer.</text>
</comment>
<dbReference type="InterPro" id="IPR018022">
    <property type="entry name" value="IPT"/>
</dbReference>
<comment type="cofactor">
    <cofactor evidence="1 10">
        <name>Mg(2+)</name>
        <dbReference type="ChEBI" id="CHEBI:18420"/>
    </cofactor>
</comment>
<dbReference type="EMBL" id="LSBA01000005">
    <property type="protein sequence ID" value="KXZ22276.1"/>
    <property type="molecule type" value="Genomic_DNA"/>
</dbReference>
<dbReference type="Gene3D" id="3.40.50.300">
    <property type="entry name" value="P-loop containing nucleotide triphosphate hydrolases"/>
    <property type="match status" value="1"/>
</dbReference>
<dbReference type="NCBIfam" id="TIGR00174">
    <property type="entry name" value="miaA"/>
    <property type="match status" value="1"/>
</dbReference>
<evidence type="ECO:0000256" key="7">
    <source>
        <dbReference type="ARBA" id="ARBA00022840"/>
    </source>
</evidence>
<keyword evidence="7 10" id="KW-0067">ATP-binding</keyword>
<accession>A0A150FAN3</accession>
<evidence type="ECO:0000256" key="2">
    <source>
        <dbReference type="ARBA" id="ARBA00003213"/>
    </source>
</evidence>
<keyword evidence="8 10" id="KW-0460">Magnesium</keyword>
<comment type="function">
    <text evidence="2 10 12">Catalyzes the transfer of a dimethylallyl group onto the adenine at position 37 in tRNAs that read codons beginning with uridine, leading to the formation of N6-(dimethylallyl)adenosine (i(6)A).</text>
</comment>
<dbReference type="FunFam" id="1.10.20.140:FF:000001">
    <property type="entry name" value="tRNA dimethylallyltransferase"/>
    <property type="match status" value="1"/>
</dbReference>
<dbReference type="PANTHER" id="PTHR11088:SF60">
    <property type="entry name" value="TRNA DIMETHYLALLYLTRANSFERASE"/>
    <property type="match status" value="1"/>
</dbReference>
<evidence type="ECO:0000256" key="8">
    <source>
        <dbReference type="ARBA" id="ARBA00022842"/>
    </source>
</evidence>
<dbReference type="InterPro" id="IPR027417">
    <property type="entry name" value="P-loop_NTPase"/>
</dbReference>
<dbReference type="GO" id="GO:0006400">
    <property type="term" value="P:tRNA modification"/>
    <property type="evidence" value="ECO:0007669"/>
    <property type="project" value="TreeGrafter"/>
</dbReference>
<evidence type="ECO:0000256" key="1">
    <source>
        <dbReference type="ARBA" id="ARBA00001946"/>
    </source>
</evidence>
<evidence type="ECO:0000256" key="10">
    <source>
        <dbReference type="HAMAP-Rule" id="MF_00185"/>
    </source>
</evidence>
<dbReference type="OrthoDB" id="9776390at2"/>
<dbReference type="PANTHER" id="PTHR11088">
    <property type="entry name" value="TRNA DIMETHYLALLYLTRANSFERASE"/>
    <property type="match status" value="1"/>
</dbReference>
<dbReference type="GO" id="GO:0052381">
    <property type="term" value="F:tRNA dimethylallyltransferase activity"/>
    <property type="evidence" value="ECO:0007669"/>
    <property type="project" value="UniProtKB-UniRule"/>
</dbReference>
<dbReference type="GO" id="GO:0005524">
    <property type="term" value="F:ATP binding"/>
    <property type="evidence" value="ECO:0007669"/>
    <property type="project" value="UniProtKB-UniRule"/>
</dbReference>
<evidence type="ECO:0000256" key="12">
    <source>
        <dbReference type="RuleBase" id="RU003784"/>
    </source>
</evidence>
<gene>
    <name evidence="10" type="primary">miaA</name>
    <name evidence="14" type="ORF">AXI58_09780</name>
</gene>
<comment type="caution">
    <text evidence="10">Lacks conserved residue(s) required for the propagation of feature annotation.</text>
</comment>
<proteinExistence type="inferred from homology"/>
<dbReference type="Pfam" id="PF01715">
    <property type="entry name" value="IPPT"/>
    <property type="match status" value="1"/>
</dbReference>
<feature type="binding site" evidence="10">
    <location>
        <begin position="13"/>
        <end position="20"/>
    </location>
    <ligand>
        <name>ATP</name>
        <dbReference type="ChEBI" id="CHEBI:30616"/>
    </ligand>
</feature>
<evidence type="ECO:0000256" key="6">
    <source>
        <dbReference type="ARBA" id="ARBA00022741"/>
    </source>
</evidence>
<keyword evidence="15" id="KW-1185">Reference proteome</keyword>
<organism evidence="14 15">
    <name type="scientific">Bacillus nakamurai</name>
    <dbReference type="NCBI Taxonomy" id="1793963"/>
    <lineage>
        <taxon>Bacteria</taxon>
        <taxon>Bacillati</taxon>
        <taxon>Bacillota</taxon>
        <taxon>Bacilli</taxon>
        <taxon>Bacillales</taxon>
        <taxon>Bacillaceae</taxon>
        <taxon>Bacillus</taxon>
    </lineage>
</organism>
<dbReference type="Proteomes" id="UP000075430">
    <property type="component" value="Unassembled WGS sequence"/>
</dbReference>
<feature type="region of interest" description="Interaction with substrate tRNA" evidence="10">
    <location>
        <begin position="38"/>
        <end position="41"/>
    </location>
</feature>
<dbReference type="EC" id="2.5.1.75" evidence="10"/>
<feature type="site" description="Interaction with substrate tRNA" evidence="10">
    <location>
        <position position="104"/>
    </location>
</feature>
<comment type="catalytic activity">
    <reaction evidence="9 10 11">
        <text>adenosine(37) in tRNA + dimethylallyl diphosphate = N(6)-dimethylallyladenosine(37) in tRNA + diphosphate</text>
        <dbReference type="Rhea" id="RHEA:26482"/>
        <dbReference type="Rhea" id="RHEA-COMP:10162"/>
        <dbReference type="Rhea" id="RHEA-COMP:10375"/>
        <dbReference type="ChEBI" id="CHEBI:33019"/>
        <dbReference type="ChEBI" id="CHEBI:57623"/>
        <dbReference type="ChEBI" id="CHEBI:74411"/>
        <dbReference type="ChEBI" id="CHEBI:74415"/>
        <dbReference type="EC" id="2.5.1.75"/>
    </reaction>
</comment>
<evidence type="ECO:0000313" key="15">
    <source>
        <dbReference type="Proteomes" id="UP000075430"/>
    </source>
</evidence>
<dbReference type="STRING" id="1793963.AXI58_09780"/>